<keyword evidence="3 6" id="KW-0812">Transmembrane</keyword>
<gene>
    <name evidence="8" type="ORF">ETSY1_00400</name>
</gene>
<evidence type="ECO:0000313" key="8">
    <source>
        <dbReference type="EMBL" id="ETX03305.1"/>
    </source>
</evidence>
<dbReference type="PANTHER" id="PTHR35007">
    <property type="entry name" value="INTEGRAL MEMBRANE PROTEIN-RELATED"/>
    <property type="match status" value="1"/>
</dbReference>
<dbReference type="PANTHER" id="PTHR35007:SF2">
    <property type="entry name" value="PILUS ASSEMBLE PROTEIN"/>
    <property type="match status" value="1"/>
</dbReference>
<dbReference type="HOGENOM" id="CLU_056917_0_0_7"/>
<evidence type="ECO:0000256" key="4">
    <source>
        <dbReference type="ARBA" id="ARBA00022989"/>
    </source>
</evidence>
<proteinExistence type="predicted"/>
<dbReference type="AlphaFoldDB" id="W4LZG2"/>
<keyword evidence="2" id="KW-1003">Cell membrane</keyword>
<dbReference type="Pfam" id="PF00482">
    <property type="entry name" value="T2SSF"/>
    <property type="match status" value="1"/>
</dbReference>
<dbReference type="GO" id="GO:0005886">
    <property type="term" value="C:plasma membrane"/>
    <property type="evidence" value="ECO:0007669"/>
    <property type="project" value="UniProtKB-SubCell"/>
</dbReference>
<evidence type="ECO:0000256" key="5">
    <source>
        <dbReference type="ARBA" id="ARBA00023136"/>
    </source>
</evidence>
<dbReference type="Proteomes" id="UP000019141">
    <property type="component" value="Unassembled WGS sequence"/>
</dbReference>
<evidence type="ECO:0000256" key="1">
    <source>
        <dbReference type="ARBA" id="ARBA00004651"/>
    </source>
</evidence>
<feature type="transmembrane region" description="Helical" evidence="6">
    <location>
        <begin position="289"/>
        <end position="314"/>
    </location>
</feature>
<evidence type="ECO:0000256" key="2">
    <source>
        <dbReference type="ARBA" id="ARBA00022475"/>
    </source>
</evidence>
<comment type="caution">
    <text evidence="8">The sequence shown here is derived from an EMBL/GenBank/DDBJ whole genome shotgun (WGS) entry which is preliminary data.</text>
</comment>
<evidence type="ECO:0000256" key="3">
    <source>
        <dbReference type="ARBA" id="ARBA00022692"/>
    </source>
</evidence>
<sequence length="321" mass="35851">MMTISPEIIHILLVLMSLAMAFAGIMVLYSGTKAAHDWKRRIRNSNGIESNTLRAAQPLRAHPRWQQRLDHLGDAIKPRQQKELSIARSRLLQAGYRRPNAVNFYYLVKYGMLLLVAGMILLLLSGALKTTSPDFSTLDIILYIVGMAAIGYFAPDYWLKLKIKQRKEQIGRGFPDALDLLVLCIESGLGIDAAMNRSADDIRYTHPLLSQELRLVTDGIRAGQPRQSAFEALNQRVDLDDVHSFTSLISQTEKLGVSITQSIKTIAEAMRTKRRNEAERLAAQLPVKLLVPVVIFIFPGLFIIILLPAAIGLYNAFSSAQ</sequence>
<feature type="transmembrane region" description="Helical" evidence="6">
    <location>
        <begin position="140"/>
        <end position="159"/>
    </location>
</feature>
<dbReference type="InterPro" id="IPR018076">
    <property type="entry name" value="T2SS_GspF_dom"/>
</dbReference>
<name>W4LZG2_ENTF1</name>
<evidence type="ECO:0000259" key="7">
    <source>
        <dbReference type="Pfam" id="PF00482"/>
    </source>
</evidence>
<dbReference type="EMBL" id="AZHW01000061">
    <property type="protein sequence ID" value="ETX03305.1"/>
    <property type="molecule type" value="Genomic_DNA"/>
</dbReference>
<protein>
    <recommendedName>
        <fullName evidence="7">Type II secretion system protein GspF domain-containing protein</fullName>
    </recommendedName>
</protein>
<reference evidence="8 9" key="1">
    <citation type="journal article" date="2014" name="Nature">
        <title>An environmental bacterial taxon with a large and distinct metabolic repertoire.</title>
        <authorList>
            <person name="Wilson M.C."/>
            <person name="Mori T."/>
            <person name="Ruckert C."/>
            <person name="Uria A.R."/>
            <person name="Helf M.J."/>
            <person name="Takada K."/>
            <person name="Gernert C."/>
            <person name="Steffens U.A."/>
            <person name="Heycke N."/>
            <person name="Schmitt S."/>
            <person name="Rinke C."/>
            <person name="Helfrich E.J."/>
            <person name="Brachmann A.O."/>
            <person name="Gurgui C."/>
            <person name="Wakimoto T."/>
            <person name="Kracht M."/>
            <person name="Crusemann M."/>
            <person name="Hentschel U."/>
            <person name="Abe I."/>
            <person name="Matsunaga S."/>
            <person name="Kalinowski J."/>
            <person name="Takeyama H."/>
            <person name="Piel J."/>
        </authorList>
    </citation>
    <scope>NUCLEOTIDE SEQUENCE [LARGE SCALE GENOMIC DNA]</scope>
    <source>
        <strain evidence="9">TSY1</strain>
    </source>
</reference>
<feature type="transmembrane region" description="Helical" evidence="6">
    <location>
        <begin position="107"/>
        <end position="128"/>
    </location>
</feature>
<evidence type="ECO:0000256" key="6">
    <source>
        <dbReference type="SAM" id="Phobius"/>
    </source>
</evidence>
<keyword evidence="5 6" id="KW-0472">Membrane</keyword>
<dbReference type="PATRIC" id="fig|1429438.4.peg.267"/>
<evidence type="ECO:0000313" key="9">
    <source>
        <dbReference type="Proteomes" id="UP000019141"/>
    </source>
</evidence>
<organism evidence="8 9">
    <name type="scientific">Entotheonella factor</name>
    <dbReference type="NCBI Taxonomy" id="1429438"/>
    <lineage>
        <taxon>Bacteria</taxon>
        <taxon>Pseudomonadati</taxon>
        <taxon>Nitrospinota/Tectimicrobiota group</taxon>
        <taxon>Candidatus Tectimicrobiota</taxon>
        <taxon>Candidatus Entotheonellia</taxon>
        <taxon>Candidatus Entotheonellales</taxon>
        <taxon>Candidatus Entotheonellaceae</taxon>
        <taxon>Candidatus Entotheonella</taxon>
    </lineage>
</organism>
<keyword evidence="9" id="KW-1185">Reference proteome</keyword>
<keyword evidence="4 6" id="KW-1133">Transmembrane helix</keyword>
<comment type="subcellular location">
    <subcellularLocation>
        <location evidence="1">Cell membrane</location>
        <topology evidence="1">Multi-pass membrane protein</topology>
    </subcellularLocation>
</comment>
<accession>W4LZG2</accession>
<feature type="transmembrane region" description="Helical" evidence="6">
    <location>
        <begin position="12"/>
        <end position="31"/>
    </location>
</feature>
<feature type="domain" description="Type II secretion system protein GspF" evidence="7">
    <location>
        <begin position="178"/>
        <end position="306"/>
    </location>
</feature>